<dbReference type="Proteomes" id="UP001199322">
    <property type="component" value="Unassembled WGS sequence"/>
</dbReference>
<dbReference type="AlphaFoldDB" id="A0A9Q2GY62"/>
<reference evidence="1 3" key="2">
    <citation type="submission" date="2023-07" db="EMBL/GenBank/DDBJ databases">
        <authorList>
            <person name="Peeters C."/>
        </authorList>
    </citation>
    <scope>NUCLEOTIDE SEQUENCE [LARGE SCALE GENOMIC DNA]</scope>
    <source>
        <strain evidence="1 3">R-38712</strain>
    </source>
</reference>
<dbReference type="InterPro" id="IPR047706">
    <property type="entry name" value="BCAM0308-like"/>
</dbReference>
<evidence type="ECO:0000313" key="3">
    <source>
        <dbReference type="Proteomes" id="UP001189303"/>
    </source>
</evidence>
<evidence type="ECO:0000313" key="4">
    <source>
        <dbReference type="Proteomes" id="UP001199322"/>
    </source>
</evidence>
<keyword evidence="3" id="KW-1185">Reference proteome</keyword>
<comment type="caution">
    <text evidence="2">The sequence shown here is derived from an EMBL/GenBank/DDBJ whole genome shotgun (WGS) entry which is preliminary data.</text>
</comment>
<dbReference type="NCBIfam" id="NF040826">
    <property type="entry name" value="lxa_BCAM0308"/>
    <property type="match status" value="1"/>
</dbReference>
<accession>A0A9Q2GY62</accession>
<protein>
    <recommendedName>
        <fullName evidence="5">ATPase</fullName>
    </recommendedName>
</protein>
<evidence type="ECO:0000313" key="2">
    <source>
        <dbReference type="EMBL" id="MBX3890179.1"/>
    </source>
</evidence>
<proteinExistence type="predicted"/>
<name>A0A9Q2GY62_RALPI</name>
<sequence length="166" mass="18654">MKQRSQSERVRPARWSPFAVEPIHTRYRQPDKAPAASCCPVCGAVYLKGRWLWRSPPPGATSLICSACQRAADQMPAARIHLSGDFEAAHREEILTLARHREADLRADHPMERIMAVESTSSGTDILTTGFHLARDIGHAIHHAFHGHLTFDYGNAETELHVKWSR</sequence>
<gene>
    <name evidence="2" type="ORF">DEE74_09910</name>
    <name evidence="1" type="ORF">R38712_03677</name>
</gene>
<dbReference type="EMBL" id="QGBI01000007">
    <property type="protein sequence ID" value="MBX3890179.1"/>
    <property type="molecule type" value="Genomic_DNA"/>
</dbReference>
<reference evidence="2" key="1">
    <citation type="submission" date="2018-06" db="EMBL/GenBank/DDBJ databases">
        <authorList>
            <person name="O'Rourke A."/>
        </authorList>
    </citation>
    <scope>NUCLEOTIDE SEQUENCE</scope>
    <source>
        <strain evidence="2">132550021-3</strain>
    </source>
</reference>
<dbReference type="Proteomes" id="UP001189303">
    <property type="component" value="Unassembled WGS sequence"/>
</dbReference>
<evidence type="ECO:0000313" key="1">
    <source>
        <dbReference type="EMBL" id="CAJ0728351.1"/>
    </source>
</evidence>
<dbReference type="EMBL" id="CATWFT010000013">
    <property type="protein sequence ID" value="CAJ0728351.1"/>
    <property type="molecule type" value="Genomic_DNA"/>
</dbReference>
<organism evidence="2 4">
    <name type="scientific">Ralstonia pickettii</name>
    <name type="common">Burkholderia pickettii</name>
    <dbReference type="NCBI Taxonomy" id="329"/>
    <lineage>
        <taxon>Bacteria</taxon>
        <taxon>Pseudomonadati</taxon>
        <taxon>Pseudomonadota</taxon>
        <taxon>Betaproteobacteria</taxon>
        <taxon>Burkholderiales</taxon>
        <taxon>Burkholderiaceae</taxon>
        <taxon>Ralstonia</taxon>
    </lineage>
</organism>
<dbReference type="RefSeq" id="WP_116576022.1">
    <property type="nucleotide sequence ID" value="NZ_CATWFT010000013.1"/>
</dbReference>
<evidence type="ECO:0008006" key="5">
    <source>
        <dbReference type="Google" id="ProtNLM"/>
    </source>
</evidence>